<dbReference type="EMBL" id="JAZAVK010000002">
    <property type="protein sequence ID" value="KAK7432950.1"/>
    <property type="molecule type" value="Genomic_DNA"/>
</dbReference>
<protein>
    <submittedName>
        <fullName evidence="1">Uncharacterized protein</fullName>
    </submittedName>
</protein>
<dbReference type="PANTHER" id="PTHR38791:SF13">
    <property type="entry name" value="ZN(2)-C6 FUNGAL-TYPE DOMAIN-CONTAINING PROTEIN"/>
    <property type="match status" value="1"/>
</dbReference>
<organism evidence="1 2">
    <name type="scientific">Neonectria magnoliae</name>
    <dbReference type="NCBI Taxonomy" id="2732573"/>
    <lineage>
        <taxon>Eukaryota</taxon>
        <taxon>Fungi</taxon>
        <taxon>Dikarya</taxon>
        <taxon>Ascomycota</taxon>
        <taxon>Pezizomycotina</taxon>
        <taxon>Sordariomycetes</taxon>
        <taxon>Hypocreomycetidae</taxon>
        <taxon>Hypocreales</taxon>
        <taxon>Nectriaceae</taxon>
        <taxon>Neonectria</taxon>
    </lineage>
</organism>
<name>A0ABR1IIZ8_9HYPO</name>
<keyword evidence="2" id="KW-1185">Reference proteome</keyword>
<comment type="caution">
    <text evidence="1">The sequence shown here is derived from an EMBL/GenBank/DDBJ whole genome shotgun (WGS) entry which is preliminary data.</text>
</comment>
<proteinExistence type="predicted"/>
<dbReference type="InterPro" id="IPR053175">
    <property type="entry name" value="DHMBA_Reg_Transcription_Factor"/>
</dbReference>
<evidence type="ECO:0000313" key="2">
    <source>
        <dbReference type="Proteomes" id="UP001498421"/>
    </source>
</evidence>
<gene>
    <name evidence="1" type="ORF">QQZ08_000421</name>
</gene>
<dbReference type="Proteomes" id="UP001498421">
    <property type="component" value="Unassembled WGS sequence"/>
</dbReference>
<evidence type="ECO:0000313" key="1">
    <source>
        <dbReference type="EMBL" id="KAK7432950.1"/>
    </source>
</evidence>
<dbReference type="PANTHER" id="PTHR38791">
    <property type="entry name" value="ZN(II)2CYS6 TRANSCRIPTION FACTOR (EUROFUNG)-RELATED-RELATED"/>
    <property type="match status" value="1"/>
</dbReference>
<accession>A0ABR1IIZ8</accession>
<reference evidence="1 2" key="1">
    <citation type="journal article" date="2025" name="Microbiol. Resour. Announc.">
        <title>Draft genome sequences for Neonectria magnoliae and Neonectria punicea, canker pathogens of Liriodendron tulipifera and Acer saccharum in West Virginia.</title>
        <authorList>
            <person name="Petronek H.M."/>
            <person name="Kasson M.T."/>
            <person name="Metheny A.M."/>
            <person name="Stauder C.M."/>
            <person name="Lovett B."/>
            <person name="Lynch S.C."/>
            <person name="Garnas J.R."/>
            <person name="Kasson L.R."/>
            <person name="Stajich J.E."/>
        </authorList>
    </citation>
    <scope>NUCLEOTIDE SEQUENCE [LARGE SCALE GENOMIC DNA]</scope>
    <source>
        <strain evidence="1 2">NRRL 64651</strain>
    </source>
</reference>
<sequence>MPEVPEAESEGYGDVFENARRDETVKLGKCHSHGSKAILRATKSPRRYFAAMLHHPEPPRSIVPNAEDDALGFFFLRYSLCHDLDVTCSFFGILPDMYAKSSLSSPLNHATRALALRVTDLHRTHGGKPSVDGDLYAKAVSQVKDALAVPAQCRSDELLMATLVLEAYDDANTTFGKREDGASRSSTHLRGSIALLQYRGTLNYGDELSWRLVTATRNRLLHDSEHSANRAAGIEAVQNIWDCGGTDKPRGPAVEADTLAFRLSWLRHRAAITGSPIEVDYTEHLNGIVSQASHLANDCAVLQSTLPLSWQPASVPASSLAKSIQAISVYEHVTPTVYSQLSIAHATNRQRLTELGCISLIVSGLANIAMRDELHCKPPRGLLPSPLLVRAQILIDNICASVPFLTGDVTADTSSARPVLVPSVVRISSEGISGNRTLPEDITKHTQQVVASGLYMMYITLTAVLDLAGGDKMMDLLRPGQEQWIVGQIDRLRAILPLANVPI</sequence>